<name>A0A846Y9Z5_9NOCA</name>
<dbReference type="EMBL" id="JAAXOP010000019">
    <property type="protein sequence ID" value="NKY53579.1"/>
    <property type="molecule type" value="Genomic_DNA"/>
</dbReference>
<dbReference type="InterPro" id="IPR035903">
    <property type="entry name" value="HesB-like_dom_sf"/>
</dbReference>
<dbReference type="RefSeq" id="WP_067877206.1">
    <property type="nucleotide sequence ID" value="NZ_JAAXOP010000019.1"/>
</dbReference>
<reference evidence="1 2" key="1">
    <citation type="submission" date="2020-04" db="EMBL/GenBank/DDBJ databases">
        <title>MicrobeNet Type strains.</title>
        <authorList>
            <person name="Nicholson A.C."/>
        </authorList>
    </citation>
    <scope>NUCLEOTIDE SEQUENCE [LARGE SCALE GENOMIC DNA]</scope>
    <source>
        <strain evidence="1 2">JCM 12354</strain>
    </source>
</reference>
<protein>
    <recommendedName>
        <fullName evidence="3">Fe-S cluster assembly iron-binding protein IscA</fullName>
    </recommendedName>
</protein>
<organism evidence="1 2">
    <name type="scientific">Nocardia vermiculata</name>
    <dbReference type="NCBI Taxonomy" id="257274"/>
    <lineage>
        <taxon>Bacteria</taxon>
        <taxon>Bacillati</taxon>
        <taxon>Actinomycetota</taxon>
        <taxon>Actinomycetes</taxon>
        <taxon>Mycobacteriales</taxon>
        <taxon>Nocardiaceae</taxon>
        <taxon>Nocardia</taxon>
    </lineage>
</organism>
<dbReference type="Proteomes" id="UP000565711">
    <property type="component" value="Unassembled WGS sequence"/>
</dbReference>
<dbReference type="SUPFAM" id="SSF89360">
    <property type="entry name" value="HesB-like domain"/>
    <property type="match status" value="1"/>
</dbReference>
<keyword evidence="2" id="KW-1185">Reference proteome</keyword>
<accession>A0A846Y9Z5</accession>
<comment type="caution">
    <text evidence="1">The sequence shown here is derived from an EMBL/GenBank/DDBJ whole genome shotgun (WGS) entry which is preliminary data.</text>
</comment>
<gene>
    <name evidence="1" type="ORF">HGA08_25615</name>
</gene>
<evidence type="ECO:0000313" key="1">
    <source>
        <dbReference type="EMBL" id="NKY53579.1"/>
    </source>
</evidence>
<evidence type="ECO:0000313" key="2">
    <source>
        <dbReference type="Proteomes" id="UP000565711"/>
    </source>
</evidence>
<dbReference type="AlphaFoldDB" id="A0A846Y9Z5"/>
<sequence>MLMLTPTALEAVRTITDADGMPDGAGLRITTTDGAETLQLAVAESPAEQDQIVNPDGPRVFLDEQVVGFLDDKILDTGLDPQGQGTFVLAMQDPNAAP</sequence>
<dbReference type="Gene3D" id="2.60.300.12">
    <property type="entry name" value="HesB-like domain"/>
    <property type="match status" value="1"/>
</dbReference>
<evidence type="ECO:0008006" key="3">
    <source>
        <dbReference type="Google" id="ProtNLM"/>
    </source>
</evidence>
<proteinExistence type="predicted"/>